<accession>A0ABT0TW46</accession>
<proteinExistence type="predicted"/>
<dbReference type="Proteomes" id="UP001057522">
    <property type="component" value="Unassembled WGS sequence"/>
</dbReference>
<keyword evidence="3" id="KW-1185">Reference proteome</keyword>
<organism evidence="2 3">
    <name type="scientific">Helicobacter colisuis</name>
    <dbReference type="NCBI Taxonomy" id="2949739"/>
    <lineage>
        <taxon>Bacteria</taxon>
        <taxon>Pseudomonadati</taxon>
        <taxon>Campylobacterota</taxon>
        <taxon>Epsilonproteobacteria</taxon>
        <taxon>Campylobacterales</taxon>
        <taxon>Helicobacteraceae</taxon>
        <taxon>Helicobacter</taxon>
    </lineage>
</organism>
<dbReference type="Gene3D" id="2.40.10.350">
    <property type="entry name" value="Rod shape-determining protein MreC, domain 2"/>
    <property type="match status" value="1"/>
</dbReference>
<dbReference type="InterPro" id="IPR055342">
    <property type="entry name" value="MreC_beta-barrel_core"/>
</dbReference>
<dbReference type="NCBIfam" id="NF010507">
    <property type="entry name" value="PRK13922.10-6"/>
    <property type="match status" value="1"/>
</dbReference>
<evidence type="ECO:0000313" key="3">
    <source>
        <dbReference type="Proteomes" id="UP001057522"/>
    </source>
</evidence>
<dbReference type="Pfam" id="PF04085">
    <property type="entry name" value="MreC"/>
    <property type="match status" value="1"/>
</dbReference>
<reference evidence="2" key="1">
    <citation type="submission" date="2022-06" db="EMBL/GenBank/DDBJ databases">
        <title>Helicobacter colisuis sp. nov.</title>
        <authorList>
            <person name="Papic B."/>
            <person name="Gruntar I."/>
        </authorList>
    </citation>
    <scope>NUCLEOTIDE SEQUENCE</scope>
    <source>
        <strain evidence="2">11154-15</strain>
    </source>
</reference>
<dbReference type="InterPro" id="IPR042175">
    <property type="entry name" value="Cell/Rod_MreC_2"/>
</dbReference>
<protein>
    <submittedName>
        <fullName evidence="2">Rod shape-determining protein MreC</fullName>
    </submittedName>
</protein>
<name>A0ABT0TW46_9HELI</name>
<feature type="domain" description="Rod shape-determining protein MreC beta-barrel core" evidence="1">
    <location>
        <begin position="163"/>
        <end position="241"/>
    </location>
</feature>
<dbReference type="EMBL" id="JAMOKX010000005">
    <property type="protein sequence ID" value="MCL9819718.1"/>
    <property type="molecule type" value="Genomic_DNA"/>
</dbReference>
<evidence type="ECO:0000259" key="1">
    <source>
        <dbReference type="Pfam" id="PF04085"/>
    </source>
</evidence>
<gene>
    <name evidence="2" type="primary">mreC</name>
    <name evidence="2" type="ORF">NCR95_06005</name>
</gene>
<comment type="caution">
    <text evidence="2">The sequence shown here is derived from an EMBL/GenBank/DDBJ whole genome shotgun (WGS) entry which is preliminary data.</text>
</comment>
<sequence>MKKLFLWILFILIVFFLSTQVSKGLHSKLLYLSDGVKIGILNLNQNITNIITRHFNQAEQIKHLTNELKNKESLQYSLNSLEYRYNALLELLQASNFESPNFHLVRTISYAHLNDYTKVWLQGDNKIISQDKEDKIFGLVINNQVAGIAIFRNNRLMGFLNGDEQCNYSVIIGENKAPGIAKYDINKGFIVDYIPPYPKIKAGDVIKTSGYDGIFYPEIPIGEVQSVEERQGYQIAIIKPFLKEISQFYWLINANQEKDIQEQTDNLLNFN</sequence>
<dbReference type="RefSeq" id="WP_112057951.1">
    <property type="nucleotide sequence ID" value="NZ_JAMOKX010000005.1"/>
</dbReference>
<evidence type="ECO:0000313" key="2">
    <source>
        <dbReference type="EMBL" id="MCL9819718.1"/>
    </source>
</evidence>